<protein>
    <submittedName>
        <fullName evidence="1">Uncharacterized protein</fullName>
    </submittedName>
</protein>
<reference evidence="1 2" key="1">
    <citation type="journal article" date="2011" name="Stand. Genomic Sci.">
        <title>Complete genome sequence of Deinococcus maricopensis type strain (LB-34).</title>
        <authorList>
            <person name="Pukall R."/>
            <person name="Zeytun A."/>
            <person name="Lucas S."/>
            <person name="Lapidus A."/>
            <person name="Hammon N."/>
            <person name="Deshpande S."/>
            <person name="Nolan M."/>
            <person name="Cheng J.F."/>
            <person name="Pitluck S."/>
            <person name="Liolios K."/>
            <person name="Pagani I."/>
            <person name="Mikhailova N."/>
            <person name="Ivanova N."/>
            <person name="Mavromatis K."/>
            <person name="Pati A."/>
            <person name="Tapia R."/>
            <person name="Han C."/>
            <person name="Goodwin L."/>
            <person name="Chen A."/>
            <person name="Palaniappan K."/>
            <person name="Land M."/>
            <person name="Hauser L."/>
            <person name="Chang Y.J."/>
            <person name="Jeffries C.D."/>
            <person name="Brambilla E.M."/>
            <person name="Rohde M."/>
            <person name="Goker M."/>
            <person name="Detter J.C."/>
            <person name="Woyke T."/>
            <person name="Bristow J."/>
            <person name="Eisen J.A."/>
            <person name="Markowitz V."/>
            <person name="Hugenholtz P."/>
            <person name="Kyrpides N.C."/>
            <person name="Klenk H.P."/>
        </authorList>
    </citation>
    <scope>NUCLEOTIDE SEQUENCE [LARGE SCALE GENOMIC DNA]</scope>
    <source>
        <strain evidence="2">DSM 21211 / LMG 22137 / NRRL B-23946 / LB-34</strain>
    </source>
</reference>
<dbReference type="HOGENOM" id="CLU_1303237_0_0_0"/>
<organism evidence="1 2">
    <name type="scientific">Deinococcus maricopensis (strain DSM 21211 / LMG 22137 / NRRL B-23946 / LB-34)</name>
    <dbReference type="NCBI Taxonomy" id="709986"/>
    <lineage>
        <taxon>Bacteria</taxon>
        <taxon>Thermotogati</taxon>
        <taxon>Deinococcota</taxon>
        <taxon>Deinococci</taxon>
        <taxon>Deinococcales</taxon>
        <taxon>Deinococcaceae</taxon>
        <taxon>Deinococcus</taxon>
    </lineage>
</organism>
<evidence type="ECO:0000313" key="2">
    <source>
        <dbReference type="Proteomes" id="UP000008635"/>
    </source>
</evidence>
<dbReference type="KEGG" id="dmr:Deima_0627"/>
<dbReference type="STRING" id="709986.Deima_0627"/>
<sequence>MYVDATARAIDPHTAQDLHETTGIIRALRQARAVDLAPDPGHLASTWGSSRSGYADDALQTLLTQAHLPALAFLTGERCMYRAEDRVHGVASNFTVLRTPAGLARVDTGFSALFQWCAAHPDAVAELSEGLYGADEVRAMLRAASVSAQPYMDRHLHGDEEGDNVAYLLVYLRSVHAVVRFAAAHGLAFLYVQDAYMAATGLDEAQENEEP</sequence>
<accession>E8U5E5</accession>
<dbReference type="AlphaFoldDB" id="E8U5E5"/>
<gene>
    <name evidence="1" type="ordered locus">Deima_0627</name>
</gene>
<dbReference type="RefSeq" id="WP_013555789.1">
    <property type="nucleotide sequence ID" value="NC_014958.1"/>
</dbReference>
<dbReference type="Proteomes" id="UP000008635">
    <property type="component" value="Chromosome"/>
</dbReference>
<reference evidence="2" key="2">
    <citation type="submission" date="2011-01" db="EMBL/GenBank/DDBJ databases">
        <title>The complete genome of Deinococcus maricopensis DSM 21211.</title>
        <authorList>
            <consortium name="US DOE Joint Genome Institute (JGI-PGF)"/>
            <person name="Lucas S."/>
            <person name="Copeland A."/>
            <person name="Lapidus A."/>
            <person name="Goodwin L."/>
            <person name="Pitluck S."/>
            <person name="Kyrpides N."/>
            <person name="Mavromatis K."/>
            <person name="Pagani I."/>
            <person name="Ivanova N."/>
            <person name="Ovchinnikova G."/>
            <person name="Zeytun A."/>
            <person name="Detter J.C."/>
            <person name="Han C."/>
            <person name="Land M."/>
            <person name="Hauser L."/>
            <person name="Markowitz V."/>
            <person name="Cheng J.-F."/>
            <person name="Hugenholtz P."/>
            <person name="Woyke T."/>
            <person name="Wu D."/>
            <person name="Pukall R."/>
            <person name="Gehrich-Schroeter G."/>
            <person name="Brambilla E."/>
            <person name="Klenk H.-P."/>
            <person name="Eisen J.A."/>
        </authorList>
    </citation>
    <scope>NUCLEOTIDE SEQUENCE [LARGE SCALE GENOMIC DNA]</scope>
    <source>
        <strain evidence="2">DSM 21211 / LMG 22137 / NRRL B-23946 / LB-34</strain>
    </source>
</reference>
<name>E8U5E5_DEIML</name>
<evidence type="ECO:0000313" key="1">
    <source>
        <dbReference type="EMBL" id="ADV66284.1"/>
    </source>
</evidence>
<dbReference type="EMBL" id="CP002454">
    <property type="protein sequence ID" value="ADV66284.1"/>
    <property type="molecule type" value="Genomic_DNA"/>
</dbReference>
<keyword evidence="2" id="KW-1185">Reference proteome</keyword>
<proteinExistence type="predicted"/>
<dbReference type="OrthoDB" id="9932321at2"/>